<dbReference type="GO" id="GO:0016020">
    <property type="term" value="C:membrane"/>
    <property type="evidence" value="ECO:0007669"/>
    <property type="project" value="UniProtKB-SubCell"/>
</dbReference>
<dbReference type="Proteomes" id="UP000075683">
    <property type="component" value="Unassembled WGS sequence"/>
</dbReference>
<evidence type="ECO:0000313" key="9">
    <source>
        <dbReference type="EMBL" id="KYD22501.1"/>
    </source>
</evidence>
<comment type="caution">
    <text evidence="9">The sequence shown here is derived from an EMBL/GenBank/DDBJ whole genome shotgun (WGS) entry which is preliminary data.</text>
</comment>
<dbReference type="Pfam" id="PF01694">
    <property type="entry name" value="Rhomboid"/>
    <property type="match status" value="1"/>
</dbReference>
<dbReference type="InterPro" id="IPR035952">
    <property type="entry name" value="Rhomboid-like_sf"/>
</dbReference>
<dbReference type="PATRIC" id="fig|301148.3.peg.456"/>
<comment type="subcellular location">
    <subcellularLocation>
        <location evidence="1">Membrane</location>
        <topology evidence="1">Multi-pass membrane protein</topology>
    </subcellularLocation>
</comment>
<evidence type="ECO:0000256" key="4">
    <source>
        <dbReference type="ARBA" id="ARBA00022801"/>
    </source>
</evidence>
<dbReference type="InterPro" id="IPR022764">
    <property type="entry name" value="Peptidase_S54_rhomboid_dom"/>
</dbReference>
<dbReference type="Gene3D" id="1.20.1540.10">
    <property type="entry name" value="Rhomboid-like"/>
    <property type="match status" value="1"/>
</dbReference>
<dbReference type="EMBL" id="LQYT01000010">
    <property type="protein sequence ID" value="KYD22501.1"/>
    <property type="molecule type" value="Genomic_DNA"/>
</dbReference>
<sequence>MRLQEDYLYWQLIHFFVLKNGYRLVQISPDEREIWLENFRGPFPVIRVKRIDMDWGGWPEEDLETVGMRGENLRRRWLEKDLTVANIYVAGGLPADYEHLPDRADFDGGRIHIRTFRLDGQSGLRELAKLMGYFPTRDQFFIRELTDPEEIIGLRNRVFRLFLEEKERERKILESGKPFFTNLLIAVQILAFLFLELMGGSTDPSVLVRFGAKYNPLILEGEWWRFFTPIFLHIGFFHLIMNTFALYYLGNDVERIFGRFRFLVIYFFAGFTGSLLSFIANDSISAGASGAIFGCFGALLYFSLSDRRAFFSRIGVNILMLIGINLLIGFTAENIDNAGHIGGLIGGFLAAGIVGFPRQRSGGKRVLYLMATAVLVWSGLYIGYHR</sequence>
<organism evidence="9 10">
    <name type="scientific">Caldibacillus debilis</name>
    <dbReference type="NCBI Taxonomy" id="301148"/>
    <lineage>
        <taxon>Bacteria</taxon>
        <taxon>Bacillati</taxon>
        <taxon>Bacillota</taxon>
        <taxon>Bacilli</taxon>
        <taxon>Bacillales</taxon>
        <taxon>Bacillaceae</taxon>
        <taxon>Caldibacillus</taxon>
    </lineage>
</organism>
<dbReference type="STRING" id="301148.B4135_1291"/>
<feature type="transmembrane region" description="Helical" evidence="7">
    <location>
        <begin position="338"/>
        <end position="357"/>
    </location>
</feature>
<keyword evidence="6 7" id="KW-0472">Membrane</keyword>
<evidence type="ECO:0000256" key="3">
    <source>
        <dbReference type="ARBA" id="ARBA00022692"/>
    </source>
</evidence>
<protein>
    <recommendedName>
        <fullName evidence="8">Peptidase S54 rhomboid domain-containing protein</fullName>
    </recommendedName>
</protein>
<feature type="transmembrane region" description="Helical" evidence="7">
    <location>
        <begin position="286"/>
        <end position="302"/>
    </location>
</feature>
<evidence type="ECO:0000256" key="6">
    <source>
        <dbReference type="ARBA" id="ARBA00023136"/>
    </source>
</evidence>
<feature type="transmembrane region" description="Helical" evidence="7">
    <location>
        <begin position="230"/>
        <end position="250"/>
    </location>
</feature>
<keyword evidence="5 7" id="KW-1133">Transmembrane helix</keyword>
<keyword evidence="3 7" id="KW-0812">Transmembrane</keyword>
<evidence type="ECO:0000256" key="7">
    <source>
        <dbReference type="SAM" id="Phobius"/>
    </source>
</evidence>
<feature type="domain" description="Peptidase S54 rhomboid" evidence="8">
    <location>
        <begin position="221"/>
        <end position="354"/>
    </location>
</feature>
<evidence type="ECO:0000313" key="10">
    <source>
        <dbReference type="Proteomes" id="UP000075683"/>
    </source>
</evidence>
<evidence type="ECO:0000256" key="1">
    <source>
        <dbReference type="ARBA" id="ARBA00004141"/>
    </source>
</evidence>
<dbReference type="GO" id="GO:0004252">
    <property type="term" value="F:serine-type endopeptidase activity"/>
    <property type="evidence" value="ECO:0007669"/>
    <property type="project" value="InterPro"/>
</dbReference>
<gene>
    <name evidence="9" type="ORF">B4135_1291</name>
</gene>
<dbReference type="RefSeq" id="WP_061568041.1">
    <property type="nucleotide sequence ID" value="NZ_LQYT01000010.1"/>
</dbReference>
<name>A0A150MDF1_9BACI</name>
<reference evidence="9 10" key="1">
    <citation type="submission" date="2016-01" db="EMBL/GenBank/DDBJ databases">
        <title>Draft Genome Sequences of Seven Thermophilic Sporeformers Isolated from Foods.</title>
        <authorList>
            <person name="Berendsen E.M."/>
            <person name="Wells-Bennik M.H."/>
            <person name="Krawcyk A.O."/>
            <person name="De Jong A."/>
            <person name="Holsappel S."/>
            <person name="Eijlander R.T."/>
            <person name="Kuipers O.P."/>
        </authorList>
    </citation>
    <scope>NUCLEOTIDE SEQUENCE [LARGE SCALE GENOMIC DNA]</scope>
    <source>
        <strain evidence="9 10">B4135</strain>
    </source>
</reference>
<feature type="transmembrane region" description="Helical" evidence="7">
    <location>
        <begin position="262"/>
        <end position="280"/>
    </location>
</feature>
<feature type="transmembrane region" description="Helical" evidence="7">
    <location>
        <begin position="314"/>
        <end position="332"/>
    </location>
</feature>
<proteinExistence type="inferred from homology"/>
<dbReference type="PANTHER" id="PTHR43731:SF14">
    <property type="entry name" value="PRESENILIN-ASSOCIATED RHOMBOID-LIKE PROTEIN, MITOCHONDRIAL"/>
    <property type="match status" value="1"/>
</dbReference>
<evidence type="ECO:0000256" key="5">
    <source>
        <dbReference type="ARBA" id="ARBA00022989"/>
    </source>
</evidence>
<feature type="transmembrane region" description="Helical" evidence="7">
    <location>
        <begin position="179"/>
        <end position="199"/>
    </location>
</feature>
<dbReference type="AlphaFoldDB" id="A0A150MDF1"/>
<evidence type="ECO:0000256" key="2">
    <source>
        <dbReference type="ARBA" id="ARBA00009045"/>
    </source>
</evidence>
<keyword evidence="4" id="KW-0378">Hydrolase</keyword>
<evidence type="ECO:0000259" key="8">
    <source>
        <dbReference type="Pfam" id="PF01694"/>
    </source>
</evidence>
<dbReference type="InterPro" id="IPR050925">
    <property type="entry name" value="Rhomboid_protease_S54"/>
</dbReference>
<dbReference type="OrthoDB" id="9813074at2"/>
<accession>A0A150MDF1</accession>
<dbReference type="PANTHER" id="PTHR43731">
    <property type="entry name" value="RHOMBOID PROTEASE"/>
    <property type="match status" value="1"/>
</dbReference>
<feature type="transmembrane region" description="Helical" evidence="7">
    <location>
        <begin position="366"/>
        <end position="384"/>
    </location>
</feature>
<comment type="similarity">
    <text evidence="2">Belongs to the peptidase S54 family.</text>
</comment>
<dbReference type="SUPFAM" id="SSF144091">
    <property type="entry name" value="Rhomboid-like"/>
    <property type="match status" value="1"/>
</dbReference>